<dbReference type="Proteomes" id="UP000274556">
    <property type="component" value="Unassembled WGS sequence"/>
</dbReference>
<gene>
    <name evidence="1" type="ORF">BDD21_0869</name>
</gene>
<dbReference type="Gene3D" id="2.60.120.380">
    <property type="match status" value="1"/>
</dbReference>
<dbReference type="AlphaFoldDB" id="A0A495V283"/>
<keyword evidence="2" id="KW-1185">Reference proteome</keyword>
<evidence type="ECO:0000313" key="1">
    <source>
        <dbReference type="EMBL" id="RKT43532.1"/>
    </source>
</evidence>
<proteinExistence type="predicted"/>
<sequence length="157" mass="17143">MISTRRRPRSTSLEDSRLRTVCCLFLDSNRDVSPEGIIRTPQLPGFACLAAIHLLVAAGTAQAQSCEPIQFKRGHSSGTVRGIAPPDDVVCYELRTSAGQRADVSVEGNNIVLSVSGLVDGRDQYSFTTEKKTYRIEVGQLMRSISDEPFALTVSVR</sequence>
<comment type="caution">
    <text evidence="1">The sequence shown here is derived from an EMBL/GenBank/DDBJ whole genome shotgun (WGS) entry which is preliminary data.</text>
</comment>
<name>A0A495V283_9GAMM</name>
<evidence type="ECO:0000313" key="2">
    <source>
        <dbReference type="Proteomes" id="UP000274556"/>
    </source>
</evidence>
<protein>
    <submittedName>
        <fullName evidence="1">Uncharacterized protein</fullName>
    </submittedName>
</protein>
<reference evidence="1 2" key="1">
    <citation type="submission" date="2018-10" db="EMBL/GenBank/DDBJ databases">
        <title>Genomic Encyclopedia of Archaeal and Bacterial Type Strains, Phase II (KMG-II): from individual species to whole genera.</title>
        <authorList>
            <person name="Goeker M."/>
        </authorList>
    </citation>
    <scope>NUCLEOTIDE SEQUENCE [LARGE SCALE GENOMIC DNA]</scope>
    <source>
        <strain evidence="1 2">DSM 235</strain>
    </source>
</reference>
<accession>A0A495V283</accession>
<organism evidence="1 2">
    <name type="scientific">Thiocapsa rosea</name>
    <dbReference type="NCBI Taxonomy" id="69360"/>
    <lineage>
        <taxon>Bacteria</taxon>
        <taxon>Pseudomonadati</taxon>
        <taxon>Pseudomonadota</taxon>
        <taxon>Gammaproteobacteria</taxon>
        <taxon>Chromatiales</taxon>
        <taxon>Chromatiaceae</taxon>
        <taxon>Thiocapsa</taxon>
    </lineage>
</organism>
<dbReference type="EMBL" id="RBXL01000001">
    <property type="protein sequence ID" value="RKT43532.1"/>
    <property type="molecule type" value="Genomic_DNA"/>
</dbReference>